<name>A0A2P2Q5Z5_RHIMU</name>
<dbReference type="EMBL" id="GGEC01081919">
    <property type="protein sequence ID" value="MBX62403.1"/>
    <property type="molecule type" value="Transcribed_RNA"/>
</dbReference>
<reference evidence="1" key="1">
    <citation type="submission" date="2018-02" db="EMBL/GenBank/DDBJ databases">
        <title>Rhizophora mucronata_Transcriptome.</title>
        <authorList>
            <person name="Meera S.P."/>
            <person name="Sreeshan A."/>
            <person name="Augustine A."/>
        </authorList>
    </citation>
    <scope>NUCLEOTIDE SEQUENCE</scope>
    <source>
        <tissue evidence="1">Leaf</tissue>
    </source>
</reference>
<accession>A0A2P2Q5Z5</accession>
<proteinExistence type="predicted"/>
<organism evidence="1">
    <name type="scientific">Rhizophora mucronata</name>
    <name type="common">Asiatic mangrove</name>
    <dbReference type="NCBI Taxonomy" id="61149"/>
    <lineage>
        <taxon>Eukaryota</taxon>
        <taxon>Viridiplantae</taxon>
        <taxon>Streptophyta</taxon>
        <taxon>Embryophyta</taxon>
        <taxon>Tracheophyta</taxon>
        <taxon>Spermatophyta</taxon>
        <taxon>Magnoliopsida</taxon>
        <taxon>eudicotyledons</taxon>
        <taxon>Gunneridae</taxon>
        <taxon>Pentapetalae</taxon>
        <taxon>rosids</taxon>
        <taxon>fabids</taxon>
        <taxon>Malpighiales</taxon>
        <taxon>Rhizophoraceae</taxon>
        <taxon>Rhizophora</taxon>
    </lineage>
</organism>
<sequence length="76" mass="8964">MPSEQIHKFRSASQSKCNRNTLRRLKALVQLSKDQHHLAGWPNQHQSKVINLKSIRRKKKNGMIIEKLLKHFMHLA</sequence>
<dbReference type="AlphaFoldDB" id="A0A2P2Q5Z5"/>
<evidence type="ECO:0000313" key="1">
    <source>
        <dbReference type="EMBL" id="MBX62403.1"/>
    </source>
</evidence>
<protein>
    <submittedName>
        <fullName evidence="1">Uncharacterized protein</fullName>
    </submittedName>
</protein>